<evidence type="ECO:0000256" key="3">
    <source>
        <dbReference type="ARBA" id="ARBA00022989"/>
    </source>
</evidence>
<accession>A0A1C4YBP4</accession>
<dbReference type="AlphaFoldDB" id="A0A1C4YBP4"/>
<organism evidence="8 9">
    <name type="scientific">Micromonospora matsumotoense</name>
    <dbReference type="NCBI Taxonomy" id="121616"/>
    <lineage>
        <taxon>Bacteria</taxon>
        <taxon>Bacillati</taxon>
        <taxon>Actinomycetota</taxon>
        <taxon>Actinomycetes</taxon>
        <taxon>Micromonosporales</taxon>
        <taxon>Micromonosporaceae</taxon>
        <taxon>Micromonospora</taxon>
    </lineage>
</organism>
<dbReference type="RefSeq" id="WP_141723097.1">
    <property type="nucleotide sequence ID" value="NZ_FMCU01000006.1"/>
</dbReference>
<evidence type="ECO:0000256" key="2">
    <source>
        <dbReference type="ARBA" id="ARBA00022692"/>
    </source>
</evidence>
<protein>
    <recommendedName>
        <fullName evidence="7">DUF202 domain-containing protein</fullName>
    </recommendedName>
</protein>
<reference evidence="9" key="1">
    <citation type="submission" date="2016-06" db="EMBL/GenBank/DDBJ databases">
        <authorList>
            <person name="Varghese N."/>
            <person name="Submissions Spin"/>
        </authorList>
    </citation>
    <scope>NUCLEOTIDE SEQUENCE [LARGE SCALE GENOMIC DNA]</scope>
    <source>
        <strain evidence="9">DSM 44100</strain>
    </source>
</reference>
<feature type="transmembrane region" description="Helical" evidence="6">
    <location>
        <begin position="86"/>
        <end position="106"/>
    </location>
</feature>
<proteinExistence type="predicted"/>
<sequence length="110" mass="11499">MSGVPPRGDAPGGGDPGLQPERTRLAWRRMGLAYTVVTVLAVRLALTGDTAGALLAGVTVLTWWATLVVGWGRATGRRQARIDTRAVPLVALGTVGLALLCVSLVLRGVW</sequence>
<keyword evidence="4 6" id="KW-0472">Membrane</keyword>
<dbReference type="STRING" id="121616.GA0070216_10661"/>
<evidence type="ECO:0000256" key="4">
    <source>
        <dbReference type="ARBA" id="ARBA00023136"/>
    </source>
</evidence>
<evidence type="ECO:0000259" key="7">
    <source>
        <dbReference type="Pfam" id="PF02656"/>
    </source>
</evidence>
<gene>
    <name evidence="8" type="ORF">GA0070216_10661</name>
</gene>
<feature type="domain" description="DUF202" evidence="7">
    <location>
        <begin position="15"/>
        <end position="79"/>
    </location>
</feature>
<evidence type="ECO:0000313" key="9">
    <source>
        <dbReference type="Proteomes" id="UP000198797"/>
    </source>
</evidence>
<keyword evidence="9" id="KW-1185">Reference proteome</keyword>
<evidence type="ECO:0000256" key="1">
    <source>
        <dbReference type="ARBA" id="ARBA00004127"/>
    </source>
</evidence>
<dbReference type="GO" id="GO:0012505">
    <property type="term" value="C:endomembrane system"/>
    <property type="evidence" value="ECO:0007669"/>
    <property type="project" value="UniProtKB-SubCell"/>
</dbReference>
<keyword evidence="3 6" id="KW-1133">Transmembrane helix</keyword>
<evidence type="ECO:0000313" key="8">
    <source>
        <dbReference type="EMBL" id="SCF18129.1"/>
    </source>
</evidence>
<dbReference type="Pfam" id="PF02656">
    <property type="entry name" value="DUF202"/>
    <property type="match status" value="1"/>
</dbReference>
<comment type="subcellular location">
    <subcellularLocation>
        <location evidence="1">Endomembrane system</location>
        <topology evidence="1">Multi-pass membrane protein</topology>
    </subcellularLocation>
</comment>
<dbReference type="EMBL" id="FMCU01000006">
    <property type="protein sequence ID" value="SCF18129.1"/>
    <property type="molecule type" value="Genomic_DNA"/>
</dbReference>
<feature type="region of interest" description="Disordered" evidence="5">
    <location>
        <begin position="1"/>
        <end position="20"/>
    </location>
</feature>
<evidence type="ECO:0000256" key="5">
    <source>
        <dbReference type="SAM" id="MobiDB-lite"/>
    </source>
</evidence>
<keyword evidence="2 6" id="KW-0812">Transmembrane</keyword>
<feature type="transmembrane region" description="Helical" evidence="6">
    <location>
        <begin position="30"/>
        <end position="46"/>
    </location>
</feature>
<evidence type="ECO:0000256" key="6">
    <source>
        <dbReference type="SAM" id="Phobius"/>
    </source>
</evidence>
<dbReference type="Proteomes" id="UP000198797">
    <property type="component" value="Unassembled WGS sequence"/>
</dbReference>
<dbReference type="InterPro" id="IPR003807">
    <property type="entry name" value="DUF202"/>
</dbReference>
<name>A0A1C4YBP4_9ACTN</name>
<feature type="transmembrane region" description="Helical" evidence="6">
    <location>
        <begin position="52"/>
        <end position="74"/>
    </location>
</feature>